<sequence length="300" mass="32204">MSGLVAYGSSDEEEAMDEVNKGQQASETPNQAENVGLARQTSPYATVNGSSRPPQPDNGHFSQTPATNGPMIGPAGPPHPCTPEDSILSAPSSPYTSQRATIRNLTMPTNPNLEIPLSPPGSPNPGADQKFAHFLELKKQGVHFNAKLASSSALKNPSLLPKLMDFAGLDEQQQYATTLSAELWNPADFPEWAYKEELLKSQQSVLKKKEQEKSKAPREGIDFAGATNSSQPSKGGIPGFGTGSKAIKGNALDRVMAGLDSERRASLPSTNLERRRGRVEGVRSGGSSRSPKRRKRSRSR</sequence>
<gene>
    <name evidence="2" type="ORF">N7G274_001528</name>
</gene>
<feature type="compositionally biased region" description="Basic and acidic residues" evidence="1">
    <location>
        <begin position="272"/>
        <end position="281"/>
    </location>
</feature>
<evidence type="ECO:0000313" key="3">
    <source>
        <dbReference type="Proteomes" id="UP001590950"/>
    </source>
</evidence>
<feature type="region of interest" description="Disordered" evidence="1">
    <location>
        <begin position="203"/>
        <end position="246"/>
    </location>
</feature>
<keyword evidence="3" id="KW-1185">Reference proteome</keyword>
<comment type="caution">
    <text evidence="2">The sequence shown here is derived from an EMBL/GenBank/DDBJ whole genome shotgun (WGS) entry which is preliminary data.</text>
</comment>
<evidence type="ECO:0000313" key="2">
    <source>
        <dbReference type="EMBL" id="KAL2046081.1"/>
    </source>
</evidence>
<evidence type="ECO:0000256" key="1">
    <source>
        <dbReference type="SAM" id="MobiDB-lite"/>
    </source>
</evidence>
<dbReference type="PANTHER" id="PTHR13464">
    <property type="entry name" value="TRANSCRIPTIONAL REGULATOR PROTEIN HCNGP"/>
    <property type="match status" value="1"/>
</dbReference>
<dbReference type="PANTHER" id="PTHR13464:SF0">
    <property type="entry name" value="SAP30-BINDING PROTEIN"/>
    <property type="match status" value="1"/>
</dbReference>
<reference evidence="2 3" key="1">
    <citation type="submission" date="2024-09" db="EMBL/GenBank/DDBJ databases">
        <title>Rethinking Asexuality: The Enigmatic Case of Functional Sexual Genes in Lepraria (Stereocaulaceae).</title>
        <authorList>
            <person name="Doellman M."/>
            <person name="Sun Y."/>
            <person name="Barcenas-Pena A."/>
            <person name="Lumbsch H.T."/>
            <person name="Grewe F."/>
        </authorList>
    </citation>
    <scope>NUCLEOTIDE SEQUENCE [LARGE SCALE GENOMIC DNA]</scope>
    <source>
        <strain evidence="2 3">Mercado 3170</strain>
    </source>
</reference>
<feature type="compositionally biased region" description="Polar residues" evidence="1">
    <location>
        <begin position="21"/>
        <end position="52"/>
    </location>
</feature>
<feature type="region of interest" description="Disordered" evidence="1">
    <location>
        <begin position="259"/>
        <end position="300"/>
    </location>
</feature>
<feature type="compositionally biased region" description="Basic and acidic residues" evidence="1">
    <location>
        <begin position="207"/>
        <end position="221"/>
    </location>
</feature>
<feature type="compositionally biased region" description="Basic residues" evidence="1">
    <location>
        <begin position="290"/>
        <end position="300"/>
    </location>
</feature>
<dbReference type="EMBL" id="JBEFKJ010000004">
    <property type="protein sequence ID" value="KAL2046081.1"/>
    <property type="molecule type" value="Genomic_DNA"/>
</dbReference>
<dbReference type="InterPro" id="IPR012479">
    <property type="entry name" value="SAP30BP"/>
</dbReference>
<proteinExistence type="predicted"/>
<accession>A0ABR4AMP6</accession>
<organism evidence="2 3">
    <name type="scientific">Stereocaulon virgatum</name>
    <dbReference type="NCBI Taxonomy" id="373712"/>
    <lineage>
        <taxon>Eukaryota</taxon>
        <taxon>Fungi</taxon>
        <taxon>Dikarya</taxon>
        <taxon>Ascomycota</taxon>
        <taxon>Pezizomycotina</taxon>
        <taxon>Lecanoromycetes</taxon>
        <taxon>OSLEUM clade</taxon>
        <taxon>Lecanoromycetidae</taxon>
        <taxon>Lecanorales</taxon>
        <taxon>Lecanorineae</taxon>
        <taxon>Stereocaulaceae</taxon>
        <taxon>Stereocaulon</taxon>
    </lineage>
</organism>
<feature type="region of interest" description="Disordered" evidence="1">
    <location>
        <begin position="1"/>
        <end position="97"/>
    </location>
</feature>
<evidence type="ECO:0008006" key="4">
    <source>
        <dbReference type="Google" id="ProtNLM"/>
    </source>
</evidence>
<protein>
    <recommendedName>
        <fullName evidence="4">HCNGP-domain-containing protein</fullName>
    </recommendedName>
</protein>
<dbReference type="Pfam" id="PF07818">
    <property type="entry name" value="HCNGP"/>
    <property type="match status" value="1"/>
</dbReference>
<name>A0ABR4AMP6_9LECA</name>
<dbReference type="Proteomes" id="UP001590950">
    <property type="component" value="Unassembled WGS sequence"/>
</dbReference>